<dbReference type="Proteomes" id="UP000738349">
    <property type="component" value="Unassembled WGS sequence"/>
</dbReference>
<feature type="compositionally biased region" description="Low complexity" evidence="1">
    <location>
        <begin position="486"/>
        <end position="496"/>
    </location>
</feature>
<proteinExistence type="predicted"/>
<feature type="compositionally biased region" description="Low complexity" evidence="1">
    <location>
        <begin position="223"/>
        <end position="233"/>
    </location>
</feature>
<evidence type="ECO:0000313" key="3">
    <source>
        <dbReference type="Proteomes" id="UP000738349"/>
    </source>
</evidence>
<feature type="region of interest" description="Disordered" evidence="1">
    <location>
        <begin position="291"/>
        <end position="451"/>
    </location>
</feature>
<feature type="compositionally biased region" description="Basic and acidic residues" evidence="1">
    <location>
        <begin position="1138"/>
        <end position="1148"/>
    </location>
</feature>
<feature type="compositionally biased region" description="Polar residues" evidence="1">
    <location>
        <begin position="156"/>
        <end position="169"/>
    </location>
</feature>
<dbReference type="EMBL" id="JAGMUV010000008">
    <property type="protein sequence ID" value="KAH7146533.1"/>
    <property type="molecule type" value="Genomic_DNA"/>
</dbReference>
<feature type="compositionally biased region" description="Acidic residues" evidence="1">
    <location>
        <begin position="651"/>
        <end position="661"/>
    </location>
</feature>
<feature type="compositionally biased region" description="Polar residues" evidence="1">
    <location>
        <begin position="372"/>
        <end position="381"/>
    </location>
</feature>
<evidence type="ECO:0000313" key="2">
    <source>
        <dbReference type="EMBL" id="KAH7146533.1"/>
    </source>
</evidence>
<reference evidence="2" key="1">
    <citation type="journal article" date="2021" name="Nat. Commun.">
        <title>Genetic determinants of endophytism in the Arabidopsis root mycobiome.</title>
        <authorList>
            <person name="Mesny F."/>
            <person name="Miyauchi S."/>
            <person name="Thiergart T."/>
            <person name="Pickel B."/>
            <person name="Atanasova L."/>
            <person name="Karlsson M."/>
            <person name="Huettel B."/>
            <person name="Barry K.W."/>
            <person name="Haridas S."/>
            <person name="Chen C."/>
            <person name="Bauer D."/>
            <person name="Andreopoulos W."/>
            <person name="Pangilinan J."/>
            <person name="LaButti K."/>
            <person name="Riley R."/>
            <person name="Lipzen A."/>
            <person name="Clum A."/>
            <person name="Drula E."/>
            <person name="Henrissat B."/>
            <person name="Kohler A."/>
            <person name="Grigoriev I.V."/>
            <person name="Martin F.M."/>
            <person name="Hacquard S."/>
        </authorList>
    </citation>
    <scope>NUCLEOTIDE SEQUENCE</scope>
    <source>
        <strain evidence="2">MPI-CAGE-AT-0147</strain>
    </source>
</reference>
<feature type="region of interest" description="Disordered" evidence="1">
    <location>
        <begin position="1080"/>
        <end position="1148"/>
    </location>
</feature>
<name>A0A9P9EXP6_9HYPO</name>
<feature type="compositionally biased region" description="Polar residues" evidence="1">
    <location>
        <begin position="115"/>
        <end position="133"/>
    </location>
</feature>
<feature type="compositionally biased region" description="Polar residues" evidence="1">
    <location>
        <begin position="529"/>
        <end position="541"/>
    </location>
</feature>
<feature type="region of interest" description="Disordered" evidence="1">
    <location>
        <begin position="486"/>
        <end position="550"/>
    </location>
</feature>
<dbReference type="AlphaFoldDB" id="A0A9P9EXP6"/>
<gene>
    <name evidence="2" type="ORF">EDB81DRAFT_795433</name>
</gene>
<accession>A0A9P9EXP6</accession>
<organism evidence="2 3">
    <name type="scientific">Dactylonectria macrodidyma</name>
    <dbReference type="NCBI Taxonomy" id="307937"/>
    <lineage>
        <taxon>Eukaryota</taxon>
        <taxon>Fungi</taxon>
        <taxon>Dikarya</taxon>
        <taxon>Ascomycota</taxon>
        <taxon>Pezizomycotina</taxon>
        <taxon>Sordariomycetes</taxon>
        <taxon>Hypocreomycetidae</taxon>
        <taxon>Hypocreales</taxon>
        <taxon>Nectriaceae</taxon>
        <taxon>Dactylonectria</taxon>
    </lineage>
</organism>
<feature type="compositionally biased region" description="Polar residues" evidence="1">
    <location>
        <begin position="778"/>
        <end position="800"/>
    </location>
</feature>
<feature type="compositionally biased region" description="Low complexity" evidence="1">
    <location>
        <begin position="759"/>
        <end position="773"/>
    </location>
</feature>
<feature type="region of interest" description="Disordered" evidence="1">
    <location>
        <begin position="970"/>
        <end position="996"/>
    </location>
</feature>
<feature type="region of interest" description="Disordered" evidence="1">
    <location>
        <begin position="1"/>
        <end position="265"/>
    </location>
</feature>
<evidence type="ECO:0008006" key="4">
    <source>
        <dbReference type="Google" id="ProtNLM"/>
    </source>
</evidence>
<evidence type="ECO:0000256" key="1">
    <source>
        <dbReference type="SAM" id="MobiDB-lite"/>
    </source>
</evidence>
<feature type="compositionally biased region" description="Polar residues" evidence="1">
    <location>
        <begin position="298"/>
        <end position="333"/>
    </location>
</feature>
<feature type="compositionally biased region" description="Basic residues" evidence="1">
    <location>
        <begin position="1"/>
        <end position="11"/>
    </location>
</feature>
<sequence>MLSHLRFHRRGPSNPTSPLPDQHPTSPPTSVLSPYSSDAFSPELRPVSSNPAAQPPTLPPISRVTSAESDREPRQHVDMTSQPDPRSPPTRSPYNGDFSFIGGVALRKYRRDMETQSAETTDPNRGTSQSTMAPVNLPAPSRPPPQPVRNSKPPASFSTPTELHNSTAAPTGRRPAGTRLHTDLPTITTTTSASEIPKPKKGLPFLKNPMSTLLMRRKTNQKVPNLVPLPLNNRPEEPMYDPRIKGTRVHDFSAPRPKRVFPTAKDPAYVLSSPHSSTLPELEKFSSTLVSPVDGAQPSDTSQRNPSNASGSVYSQDSQTTVSNKSDMINGTANAVLPPPQHAPPVPPKNDAPISVQPRSSQASRLIDDANSVYSKSSTRIARSRGPSMSGKDGPSALPRHMKSTSSRFSFDMVGAAKQEKLLEDRHRQRELEKQTTEPDLPTDRDSRFDDFDEDAFDYDAMMDDDGYFEEEINMVGDDMDDFGGLNDGLELNNGLEPDDGFNPDEGFDPYDGPDPDDDQENFSGFVFQRSNPTSSLTSPHSAGFAATPRDTEGNAIGYAMTSPGFPNSLSPNLLSPHMLSSDPQTAGLGIQGLDLPASHTLENEAAFQQNQQLFPAGISPLGKEDDPDCDNEMQRYENQEFAEDLAAPPEWDDTPFDESIFDNNDTDQFGRPIAGAFAQAQEDRRAFLQDAQKRESDDITSRFSAHSGVSQSTAHTSLSVNGQKAGDEEQTGESTQSLHSPEDPATSQSENPSSDPVAAYQAALAAAANEAALSGKFQRTSSPRLDETPSTEMDQSPNTPGREASYEDDYDYDDGYSYENMADFELDDDAIIAEANASALANDSDGWYGQEFGFYSAPTSQQYGSHNSNPSTEYEFANGGFFGPKGSLDRSTSGRMVSREPNLTPITERSEYSNRNSIMSLNMPGFSSGTPIQSPGLAQLALLGDRGDEMSLSALLRLRSKAWGSSQVSLASSQGSPRSERGDGPASPWAGTFSSPTTYHARKNSVLSVVSQDSEDNGSISGSPTLTGGIPGFTSPPPPVPSLMGHGVNSLDTTGAPHWNTMASPHQLDTVVSPVTDSVDTPFSASGMSPLERRKSSESLGSNGAAKQLGKGHRHKGSADSISYTKEEEDSGATRWVLERRRTGESGQEILERQFVEGGRI</sequence>
<feature type="compositionally biased region" description="Basic and acidic residues" evidence="1">
    <location>
        <begin position="68"/>
        <end position="77"/>
    </location>
</feature>
<feature type="compositionally biased region" description="Polar residues" evidence="1">
    <location>
        <begin position="702"/>
        <end position="723"/>
    </location>
</feature>
<feature type="compositionally biased region" description="Basic and acidic residues" evidence="1">
    <location>
        <begin position="234"/>
        <end position="253"/>
    </location>
</feature>
<feature type="compositionally biased region" description="Acidic residues" evidence="1">
    <location>
        <begin position="497"/>
        <end position="521"/>
    </location>
</feature>
<comment type="caution">
    <text evidence="2">The sequence shown here is derived from an EMBL/GenBank/DDBJ whole genome shotgun (WGS) entry which is preliminary data.</text>
</comment>
<feature type="compositionally biased region" description="Polar residues" evidence="1">
    <location>
        <begin position="733"/>
        <end position="755"/>
    </location>
</feature>
<dbReference type="OrthoDB" id="5408302at2759"/>
<feature type="compositionally biased region" description="Basic and acidic residues" evidence="1">
    <location>
        <begin position="418"/>
        <end position="450"/>
    </location>
</feature>
<feature type="compositionally biased region" description="Polar residues" evidence="1">
    <location>
        <begin position="1011"/>
        <end position="1027"/>
    </location>
</feature>
<keyword evidence="3" id="KW-1185">Reference proteome</keyword>
<feature type="region of interest" description="Disordered" evidence="1">
    <location>
        <begin position="643"/>
        <end position="815"/>
    </location>
</feature>
<protein>
    <recommendedName>
        <fullName evidence="4">AGC-kinase C-terminal domain-containing protein</fullName>
    </recommendedName>
</protein>
<feature type="compositionally biased region" description="Basic and acidic residues" evidence="1">
    <location>
        <begin position="682"/>
        <end position="701"/>
    </location>
</feature>
<feature type="region of interest" description="Disordered" evidence="1">
    <location>
        <begin position="1011"/>
        <end position="1041"/>
    </location>
</feature>
<feature type="compositionally biased region" description="Pro residues" evidence="1">
    <location>
        <begin position="337"/>
        <end position="350"/>
    </location>
</feature>
<feature type="compositionally biased region" description="Polar residues" evidence="1">
    <location>
        <begin position="28"/>
        <end position="39"/>
    </location>
</feature>